<evidence type="ECO:0000313" key="5">
    <source>
        <dbReference type="Proteomes" id="UP001302812"/>
    </source>
</evidence>
<protein>
    <recommendedName>
        <fullName evidence="3">YDG domain-containing protein</fullName>
    </recommendedName>
</protein>
<reference evidence="4" key="2">
    <citation type="submission" date="2023-05" db="EMBL/GenBank/DDBJ databases">
        <authorList>
            <consortium name="Lawrence Berkeley National Laboratory"/>
            <person name="Steindorff A."/>
            <person name="Hensen N."/>
            <person name="Bonometti L."/>
            <person name="Westerberg I."/>
            <person name="Brannstrom I.O."/>
            <person name="Guillou S."/>
            <person name="Cros-Aarteil S."/>
            <person name="Calhoun S."/>
            <person name="Haridas S."/>
            <person name="Kuo A."/>
            <person name="Mondo S."/>
            <person name="Pangilinan J."/>
            <person name="Riley R."/>
            <person name="Labutti K."/>
            <person name="Andreopoulos B."/>
            <person name="Lipzen A."/>
            <person name="Chen C."/>
            <person name="Yanf M."/>
            <person name="Daum C."/>
            <person name="Ng V."/>
            <person name="Clum A."/>
            <person name="Ohm R."/>
            <person name="Martin F."/>
            <person name="Silar P."/>
            <person name="Natvig D."/>
            <person name="Lalanne C."/>
            <person name="Gautier V."/>
            <person name="Ament-Velasquez S.L."/>
            <person name="Kruys A."/>
            <person name="Hutchinson M.I."/>
            <person name="Powell A.J."/>
            <person name="Barry K."/>
            <person name="Miller A.N."/>
            <person name="Grigoriev I.V."/>
            <person name="Debuchy R."/>
            <person name="Gladieux P."/>
            <person name="Thoren M.H."/>
            <person name="Johannesson H."/>
        </authorList>
    </citation>
    <scope>NUCLEOTIDE SEQUENCE</scope>
    <source>
        <strain evidence="4">CBS 508.74</strain>
    </source>
</reference>
<feature type="domain" description="YDG" evidence="3">
    <location>
        <begin position="1"/>
        <end position="70"/>
    </location>
</feature>
<dbReference type="RefSeq" id="XP_064673778.1">
    <property type="nucleotide sequence ID" value="XM_064817290.1"/>
</dbReference>
<keyword evidence="5" id="KW-1185">Reference proteome</keyword>
<keyword evidence="1" id="KW-0539">Nucleus</keyword>
<dbReference type="GeneID" id="89941415"/>
<dbReference type="GO" id="GO:0005634">
    <property type="term" value="C:nucleus"/>
    <property type="evidence" value="ECO:0007669"/>
    <property type="project" value="UniProtKB-SubCell"/>
</dbReference>
<accession>A0AAN6TKK8</accession>
<name>A0AAN6TKK8_9PEZI</name>
<dbReference type="InterPro" id="IPR015947">
    <property type="entry name" value="PUA-like_sf"/>
</dbReference>
<proteinExistence type="predicted"/>
<dbReference type="AlphaFoldDB" id="A0AAN6TKK8"/>
<feature type="region of interest" description="Disordered" evidence="2">
    <location>
        <begin position="1"/>
        <end position="35"/>
    </location>
</feature>
<evidence type="ECO:0000256" key="2">
    <source>
        <dbReference type="SAM" id="MobiDB-lite"/>
    </source>
</evidence>
<comment type="subcellular location">
    <subcellularLocation>
        <location evidence="1">Nucleus</location>
    </subcellularLocation>
</comment>
<gene>
    <name evidence="4" type="ORF">N656DRAFT_794539</name>
</gene>
<dbReference type="EMBL" id="MU853333">
    <property type="protein sequence ID" value="KAK4116208.1"/>
    <property type="molecule type" value="Genomic_DNA"/>
</dbReference>
<evidence type="ECO:0000313" key="4">
    <source>
        <dbReference type="EMBL" id="KAK4116208.1"/>
    </source>
</evidence>
<reference evidence="4" key="1">
    <citation type="journal article" date="2023" name="Mol. Phylogenet. Evol.">
        <title>Genome-scale phylogeny and comparative genomics of the fungal order Sordariales.</title>
        <authorList>
            <person name="Hensen N."/>
            <person name="Bonometti L."/>
            <person name="Westerberg I."/>
            <person name="Brannstrom I.O."/>
            <person name="Guillou S."/>
            <person name="Cros-Aarteil S."/>
            <person name="Calhoun S."/>
            <person name="Haridas S."/>
            <person name="Kuo A."/>
            <person name="Mondo S."/>
            <person name="Pangilinan J."/>
            <person name="Riley R."/>
            <person name="LaButti K."/>
            <person name="Andreopoulos B."/>
            <person name="Lipzen A."/>
            <person name="Chen C."/>
            <person name="Yan M."/>
            <person name="Daum C."/>
            <person name="Ng V."/>
            <person name="Clum A."/>
            <person name="Steindorff A."/>
            <person name="Ohm R.A."/>
            <person name="Martin F."/>
            <person name="Silar P."/>
            <person name="Natvig D.O."/>
            <person name="Lalanne C."/>
            <person name="Gautier V."/>
            <person name="Ament-Velasquez S.L."/>
            <person name="Kruys A."/>
            <person name="Hutchinson M.I."/>
            <person name="Powell A.J."/>
            <person name="Barry K."/>
            <person name="Miller A.N."/>
            <person name="Grigoriev I.V."/>
            <person name="Debuchy R."/>
            <person name="Gladieux P."/>
            <person name="Hiltunen Thoren M."/>
            <person name="Johannesson H."/>
        </authorList>
    </citation>
    <scope>NUCLEOTIDE SEQUENCE</scope>
    <source>
        <strain evidence="4">CBS 508.74</strain>
    </source>
</reference>
<dbReference type="SUPFAM" id="SSF88697">
    <property type="entry name" value="PUA domain-like"/>
    <property type="match status" value="1"/>
</dbReference>
<evidence type="ECO:0000259" key="3">
    <source>
        <dbReference type="PROSITE" id="PS51015"/>
    </source>
</evidence>
<dbReference type="Proteomes" id="UP001302812">
    <property type="component" value="Unassembled WGS sequence"/>
</dbReference>
<dbReference type="PROSITE" id="PS51015">
    <property type="entry name" value="YDG"/>
    <property type="match status" value="1"/>
</dbReference>
<organism evidence="4 5">
    <name type="scientific">Canariomyces notabilis</name>
    <dbReference type="NCBI Taxonomy" id="2074819"/>
    <lineage>
        <taxon>Eukaryota</taxon>
        <taxon>Fungi</taxon>
        <taxon>Dikarya</taxon>
        <taxon>Ascomycota</taxon>
        <taxon>Pezizomycotina</taxon>
        <taxon>Sordariomycetes</taxon>
        <taxon>Sordariomycetidae</taxon>
        <taxon>Sordariales</taxon>
        <taxon>Chaetomiaceae</taxon>
        <taxon>Canariomyces</taxon>
    </lineage>
</organism>
<comment type="caution">
    <text evidence="4">The sequence shown here is derived from an EMBL/GenBank/DDBJ whole genome shotgun (WGS) entry which is preliminary data.</text>
</comment>
<evidence type="ECO:0000256" key="1">
    <source>
        <dbReference type="PROSITE-ProRule" id="PRU00358"/>
    </source>
</evidence>
<sequence length="70" mass="7324">MQGIHGSVEHGAYPTAVPGKATAYTGDLGDDRGDGTKCLRASLRTGNPVRVLRSTGPKKALAPSVEIRYT</sequence>
<dbReference type="InterPro" id="IPR003105">
    <property type="entry name" value="SRA_YDG"/>
</dbReference>